<name>A0ABR1S337_9PEZI</name>
<dbReference type="EMBL" id="JAQQWK010000011">
    <property type="protein sequence ID" value="KAK8024627.1"/>
    <property type="molecule type" value="Genomic_DNA"/>
</dbReference>
<dbReference type="InterPro" id="IPR011008">
    <property type="entry name" value="Dimeric_a/b-barrel"/>
</dbReference>
<evidence type="ECO:0000259" key="2">
    <source>
        <dbReference type="PROSITE" id="PS51502"/>
    </source>
</evidence>
<reference evidence="3 4" key="1">
    <citation type="submission" date="2023-01" db="EMBL/GenBank/DDBJ databases">
        <title>Analysis of 21 Apiospora genomes using comparative genomics revels a genus with tremendous synthesis potential of carbohydrate active enzymes and secondary metabolites.</title>
        <authorList>
            <person name="Sorensen T."/>
        </authorList>
    </citation>
    <scope>NUCLEOTIDE SEQUENCE [LARGE SCALE GENOMIC DNA]</scope>
    <source>
        <strain evidence="3 4">CBS 33761</strain>
    </source>
</reference>
<evidence type="ECO:0000256" key="1">
    <source>
        <dbReference type="ARBA" id="ARBA00011738"/>
    </source>
</evidence>
<dbReference type="SMART" id="SM00886">
    <property type="entry name" value="Dabb"/>
    <property type="match status" value="1"/>
</dbReference>
<proteinExistence type="predicted"/>
<evidence type="ECO:0000313" key="4">
    <source>
        <dbReference type="Proteomes" id="UP001444661"/>
    </source>
</evidence>
<dbReference type="Gene3D" id="3.30.70.100">
    <property type="match status" value="1"/>
</dbReference>
<gene>
    <name evidence="3" type="ORF">PG993_012693</name>
</gene>
<dbReference type="Proteomes" id="UP001444661">
    <property type="component" value="Unassembled WGS sequence"/>
</dbReference>
<dbReference type="InterPro" id="IPR013097">
    <property type="entry name" value="Dabb"/>
</dbReference>
<dbReference type="InterPro" id="IPR044662">
    <property type="entry name" value="HS1/DABB1-like"/>
</dbReference>
<comment type="caution">
    <text evidence="3">The sequence shown here is derived from an EMBL/GenBank/DDBJ whole genome shotgun (WGS) entry which is preliminary data.</text>
</comment>
<dbReference type="SUPFAM" id="SSF54909">
    <property type="entry name" value="Dimeric alpha+beta barrel"/>
    <property type="match status" value="1"/>
</dbReference>
<comment type="subunit">
    <text evidence="1">Homodimer.</text>
</comment>
<dbReference type="PANTHER" id="PTHR33178">
    <property type="match status" value="1"/>
</dbReference>
<evidence type="ECO:0000313" key="3">
    <source>
        <dbReference type="EMBL" id="KAK8024627.1"/>
    </source>
</evidence>
<organism evidence="3 4">
    <name type="scientific">Apiospora rasikravindrae</name>
    <dbReference type="NCBI Taxonomy" id="990691"/>
    <lineage>
        <taxon>Eukaryota</taxon>
        <taxon>Fungi</taxon>
        <taxon>Dikarya</taxon>
        <taxon>Ascomycota</taxon>
        <taxon>Pezizomycotina</taxon>
        <taxon>Sordariomycetes</taxon>
        <taxon>Xylariomycetidae</taxon>
        <taxon>Amphisphaeriales</taxon>
        <taxon>Apiosporaceae</taxon>
        <taxon>Apiospora</taxon>
    </lineage>
</organism>
<dbReference type="PANTHER" id="PTHR33178:SF10">
    <property type="entry name" value="STRESS-RESPONSE A_B BARREL DOMAIN-CONTAINING PROTEIN"/>
    <property type="match status" value="1"/>
</dbReference>
<dbReference type="Pfam" id="PF07876">
    <property type="entry name" value="Dabb"/>
    <property type="match status" value="1"/>
</dbReference>
<protein>
    <submittedName>
        <fullName evidence="3">Dabb-domain-containing protein</fullName>
    </submittedName>
</protein>
<feature type="domain" description="Stress-response A/B barrel" evidence="2">
    <location>
        <begin position="3"/>
        <end position="105"/>
    </location>
</feature>
<keyword evidence="4" id="KW-1185">Reference proteome</keyword>
<accession>A0ABR1S337</accession>
<dbReference type="PROSITE" id="PS51502">
    <property type="entry name" value="S_R_A_B_BARREL"/>
    <property type="match status" value="1"/>
</dbReference>
<sequence>MTVVHIVQFRFKDGTSPEAVSKACAHMVSLQETCVHPQSNKPYITSLTGGKDNSPEGLQNGIQYAFVVHFATTEDRDYYVKTDPVHQDFVKTNGPFIEKAIVVDYTIGEF</sequence>